<evidence type="ECO:0000259" key="3">
    <source>
        <dbReference type="PROSITE" id="PS51387"/>
    </source>
</evidence>
<keyword evidence="1" id="KW-0285">Flavoprotein</keyword>
<proteinExistence type="predicted"/>
<dbReference type="InterPro" id="IPR016169">
    <property type="entry name" value="FAD-bd_PCMH_sub2"/>
</dbReference>
<feature type="domain" description="FAD-binding PCMH-type" evidence="3">
    <location>
        <begin position="40"/>
        <end position="208"/>
    </location>
</feature>
<dbReference type="InterPro" id="IPR036318">
    <property type="entry name" value="FAD-bd_PCMH-like_sf"/>
</dbReference>
<keyword evidence="2" id="KW-0274">FAD</keyword>
<dbReference type="PANTHER" id="PTHR11748:SF118">
    <property type="entry name" value="ALKYLDIHYDROXYACETONEPHOSPHATE SYNTHASE (PRECURSOR)"/>
    <property type="match status" value="1"/>
</dbReference>
<dbReference type="GO" id="GO:0008720">
    <property type="term" value="F:D-lactate dehydrogenase (NAD+) activity"/>
    <property type="evidence" value="ECO:0007669"/>
    <property type="project" value="TreeGrafter"/>
</dbReference>
<evidence type="ECO:0000256" key="1">
    <source>
        <dbReference type="ARBA" id="ARBA00022630"/>
    </source>
</evidence>
<dbReference type="GO" id="GO:0071949">
    <property type="term" value="F:FAD binding"/>
    <property type="evidence" value="ECO:0007669"/>
    <property type="project" value="InterPro"/>
</dbReference>
<dbReference type="SUPFAM" id="SSF56176">
    <property type="entry name" value="FAD-binding/transporter-associated domain-like"/>
    <property type="match status" value="1"/>
</dbReference>
<accession>A0A031LSZ3</accession>
<reference evidence="4 5" key="1">
    <citation type="submission" date="2014-03" db="EMBL/GenBank/DDBJ databases">
        <title>Draft genome sequence of the novel thermoacidophilic archaea Acidianus copahuensis ALE1 strain, isolated from Copahue volcanic area in Neuquen Argentina.</title>
        <authorList>
            <person name="Urbieta M.S."/>
            <person name="Rascovan N."/>
            <person name="Castro C."/>
            <person name="Revale S."/>
            <person name="Giaveno M.A."/>
            <person name="Vazquez M.P."/>
            <person name="Donati E.R."/>
        </authorList>
    </citation>
    <scope>NUCLEOTIDE SEQUENCE [LARGE SCALE GENOMIC DNA]</scope>
    <source>
        <strain evidence="4 5">ALE1</strain>
    </source>
</reference>
<dbReference type="InterPro" id="IPR016164">
    <property type="entry name" value="FAD-linked_Oxase-like_C"/>
</dbReference>
<sequence>MMISLQSLEKEFGDKFDSSDQTIRRYSYSPYLVSPVINKLWNKVLGIIYAEDEDDVKHAISLVSSLGISIVAFGSGTSTIGQIVPLKPSIMIDLKKMNGILQADKEGIVVKPGTTVLDILKTLRKKGLDLMVYPSSFYMSTIGGYIAGGDVGIGSFQYGYYFDAGIKYFKLIGSVKEKTISNSDVFGVAQAAGTTGIVTEIGLPVSEKNDWKDYLLRFENLMDLVKLLSEFDKNTVRRITIEDDITLRKIAGNRIEKIGKWNLMVSSSKKVSGEEVDLRFLDELAFAAIYVTMSKLSNLKEYFYEVRLLTTEEFYYVVTELKGILGNNVFIHGDVMTINGKIIIYTVFISERDNFKKIDEVMTKHGIPFEIHSIEINDRVDSEFRLEIMKKLKTEMDPRDIINPGKLRL</sequence>
<organism evidence="4 5">
    <name type="scientific">Candidatus Acidianus copahuensis</name>
    <dbReference type="NCBI Taxonomy" id="1160895"/>
    <lineage>
        <taxon>Archaea</taxon>
        <taxon>Thermoproteota</taxon>
        <taxon>Thermoprotei</taxon>
        <taxon>Sulfolobales</taxon>
        <taxon>Sulfolobaceae</taxon>
        <taxon>Acidianus</taxon>
    </lineage>
</organism>
<evidence type="ECO:0000256" key="2">
    <source>
        <dbReference type="ARBA" id="ARBA00022827"/>
    </source>
</evidence>
<dbReference type="AlphaFoldDB" id="A0A031LSZ3"/>
<dbReference type="InterPro" id="IPR006094">
    <property type="entry name" value="Oxid_FAD_bind_N"/>
</dbReference>
<dbReference type="Gene3D" id="3.30.465.10">
    <property type="match status" value="1"/>
</dbReference>
<gene>
    <name evidence="4" type="ORF">CM19_04265</name>
</gene>
<evidence type="ECO:0000313" key="5">
    <source>
        <dbReference type="Proteomes" id="UP000024332"/>
    </source>
</evidence>
<keyword evidence="5" id="KW-1185">Reference proteome</keyword>
<dbReference type="GO" id="GO:1903457">
    <property type="term" value="P:lactate catabolic process"/>
    <property type="evidence" value="ECO:0007669"/>
    <property type="project" value="TreeGrafter"/>
</dbReference>
<evidence type="ECO:0000313" key="4">
    <source>
        <dbReference type="EMBL" id="EZQ10273.1"/>
    </source>
</evidence>
<dbReference type="EMBL" id="JFZT01000029">
    <property type="protein sequence ID" value="EZQ10273.1"/>
    <property type="molecule type" value="Genomic_DNA"/>
</dbReference>
<dbReference type="PANTHER" id="PTHR11748">
    <property type="entry name" value="D-LACTATE DEHYDROGENASE"/>
    <property type="match status" value="1"/>
</dbReference>
<dbReference type="SUPFAM" id="SSF55103">
    <property type="entry name" value="FAD-linked oxidases, C-terminal domain"/>
    <property type="match status" value="1"/>
</dbReference>
<protein>
    <submittedName>
        <fullName evidence="4">FAD-linked oxidase</fullName>
    </submittedName>
</protein>
<dbReference type="Proteomes" id="UP000024332">
    <property type="component" value="Unassembled WGS sequence"/>
</dbReference>
<dbReference type="GO" id="GO:0004458">
    <property type="term" value="F:D-lactate dehydrogenase (cytochrome) activity"/>
    <property type="evidence" value="ECO:0007669"/>
    <property type="project" value="TreeGrafter"/>
</dbReference>
<dbReference type="PROSITE" id="PS51387">
    <property type="entry name" value="FAD_PCMH"/>
    <property type="match status" value="1"/>
</dbReference>
<comment type="caution">
    <text evidence="4">The sequence shown here is derived from an EMBL/GenBank/DDBJ whole genome shotgun (WGS) entry which is preliminary data.</text>
</comment>
<name>A0A031LSZ3_9CREN</name>
<dbReference type="InterPro" id="IPR016166">
    <property type="entry name" value="FAD-bd_PCMH"/>
</dbReference>
<dbReference type="Pfam" id="PF01565">
    <property type="entry name" value="FAD_binding_4"/>
    <property type="match status" value="1"/>
</dbReference>
<dbReference type="STRING" id="1160895.CM19_04265"/>